<evidence type="ECO:0000313" key="2">
    <source>
        <dbReference type="EMBL" id="SFB63647.1"/>
    </source>
</evidence>
<sequence>METSDHLSITFMDYLFSALIHGIVINIDLLIHALYLVLAFAERVYYDNHL</sequence>
<accession>A0A1I1CME2</accession>
<comment type="caution">
    <text evidence="2">The sequence shown here is derived from an EMBL/GenBank/DDBJ whole genome shotgun (WGS) entry which is preliminary data.</text>
</comment>
<protein>
    <submittedName>
        <fullName evidence="2">Uncharacterized protein</fullName>
    </submittedName>
</protein>
<feature type="transmembrane region" description="Helical" evidence="1">
    <location>
        <begin position="14"/>
        <end position="41"/>
    </location>
</feature>
<keyword evidence="1" id="KW-0472">Membrane</keyword>
<gene>
    <name evidence="2" type="ORF">SAMN04244571_04569</name>
</gene>
<evidence type="ECO:0000313" key="3">
    <source>
        <dbReference type="Proteomes" id="UP000198861"/>
    </source>
</evidence>
<organism evidence="2 3">
    <name type="scientific">Azotobacter beijerinckii</name>
    <dbReference type="NCBI Taxonomy" id="170623"/>
    <lineage>
        <taxon>Bacteria</taxon>
        <taxon>Pseudomonadati</taxon>
        <taxon>Pseudomonadota</taxon>
        <taxon>Gammaproteobacteria</taxon>
        <taxon>Pseudomonadales</taxon>
        <taxon>Pseudomonadaceae</taxon>
        <taxon>Azotobacter</taxon>
    </lineage>
</organism>
<keyword evidence="3" id="KW-1185">Reference proteome</keyword>
<proteinExistence type="predicted"/>
<name>A0A1I1CME2_9GAMM</name>
<dbReference type="EMBL" id="FOKJ01000145">
    <property type="protein sequence ID" value="SFB63647.1"/>
    <property type="molecule type" value="Genomic_DNA"/>
</dbReference>
<reference evidence="2 3" key="1">
    <citation type="submission" date="2016-10" db="EMBL/GenBank/DDBJ databases">
        <authorList>
            <person name="Varghese N."/>
            <person name="Submissions S."/>
        </authorList>
    </citation>
    <scope>NUCLEOTIDE SEQUENCE [LARGE SCALE GENOMIC DNA]</scope>
    <source>
        <strain evidence="2 3">DSM 282</strain>
    </source>
</reference>
<keyword evidence="1" id="KW-0812">Transmembrane</keyword>
<evidence type="ECO:0000256" key="1">
    <source>
        <dbReference type="SAM" id="Phobius"/>
    </source>
</evidence>
<keyword evidence="1" id="KW-1133">Transmembrane helix</keyword>
<dbReference type="Proteomes" id="UP000198861">
    <property type="component" value="Unassembled WGS sequence"/>
</dbReference>